<feature type="compositionally biased region" description="Low complexity" evidence="1">
    <location>
        <begin position="555"/>
        <end position="565"/>
    </location>
</feature>
<dbReference type="PANTHER" id="PTHR45725">
    <property type="entry name" value="FORMIN HOMOLOGY 2 FAMILY MEMBER"/>
    <property type="match status" value="1"/>
</dbReference>
<organism evidence="4 5">
    <name type="scientific">Cymbomonas tetramitiformis</name>
    <dbReference type="NCBI Taxonomy" id="36881"/>
    <lineage>
        <taxon>Eukaryota</taxon>
        <taxon>Viridiplantae</taxon>
        <taxon>Chlorophyta</taxon>
        <taxon>Pyramimonadophyceae</taxon>
        <taxon>Pyramimonadales</taxon>
        <taxon>Pyramimonadaceae</taxon>
        <taxon>Cymbomonas</taxon>
    </lineage>
</organism>
<keyword evidence="2" id="KW-0472">Membrane</keyword>
<keyword evidence="2" id="KW-0812">Transmembrane</keyword>
<gene>
    <name evidence="4" type="ORF">CYMTET_21560</name>
</gene>
<feature type="region of interest" description="Disordered" evidence="1">
    <location>
        <begin position="605"/>
        <end position="638"/>
    </location>
</feature>
<feature type="region of interest" description="Disordered" evidence="1">
    <location>
        <begin position="419"/>
        <end position="466"/>
    </location>
</feature>
<evidence type="ECO:0008006" key="6">
    <source>
        <dbReference type="Google" id="ProtNLM"/>
    </source>
</evidence>
<protein>
    <recommendedName>
        <fullName evidence="6">Peptidase A1 domain-containing protein</fullName>
    </recommendedName>
</protein>
<dbReference type="AlphaFoldDB" id="A0AAE0G1Y6"/>
<comment type="caution">
    <text evidence="4">The sequence shown here is derived from an EMBL/GenBank/DDBJ whole genome shotgun (WGS) entry which is preliminary data.</text>
</comment>
<keyword evidence="2" id="KW-1133">Transmembrane helix</keyword>
<feature type="region of interest" description="Disordered" evidence="1">
    <location>
        <begin position="779"/>
        <end position="807"/>
    </location>
</feature>
<feature type="compositionally biased region" description="Pro residues" evidence="1">
    <location>
        <begin position="610"/>
        <end position="638"/>
    </location>
</feature>
<reference evidence="4 5" key="1">
    <citation type="journal article" date="2015" name="Genome Biol. Evol.">
        <title>Comparative Genomics of a Bacterivorous Green Alga Reveals Evolutionary Causalities and Consequences of Phago-Mixotrophic Mode of Nutrition.</title>
        <authorList>
            <person name="Burns J.A."/>
            <person name="Paasch A."/>
            <person name="Narechania A."/>
            <person name="Kim E."/>
        </authorList>
    </citation>
    <scope>NUCLEOTIDE SEQUENCE [LARGE SCALE GENOMIC DNA]</scope>
    <source>
        <strain evidence="4 5">PLY_AMNH</strain>
    </source>
</reference>
<evidence type="ECO:0000313" key="5">
    <source>
        <dbReference type="Proteomes" id="UP001190700"/>
    </source>
</evidence>
<evidence type="ECO:0000256" key="1">
    <source>
        <dbReference type="SAM" id="MobiDB-lite"/>
    </source>
</evidence>
<feature type="compositionally biased region" description="Pro residues" evidence="1">
    <location>
        <begin position="780"/>
        <end position="801"/>
    </location>
</feature>
<evidence type="ECO:0000313" key="4">
    <source>
        <dbReference type="EMBL" id="KAK3270024.1"/>
    </source>
</evidence>
<feature type="region of interest" description="Disordered" evidence="1">
    <location>
        <begin position="969"/>
        <end position="1030"/>
    </location>
</feature>
<sequence length="1030" mass="108824">MKEFCRTKGWRRFAGWTHQLRLILLAELSFAARLTGHTTDVCWLWADDHRSVAFFVATWHAEAACTVLERPSKAGAVRCVDGDAGCLFCPLHVTSAQGSRVPRLYEGSQFRLHGEGNEHIARRWTCRGYCAARYSNGSNSYHGADRSTWYAFNVSIPCGSGSWEIDSPRHRIFDVLSEPLHSCTIDGAALERGGYSWVGDNSLVTYTHPVYLWDSACPTQAAGNASSVSALPASRRPPSRAVQMETAPEVRLGGARHLSNEDMGETDDTFYGAAVMYGLDVAGLSGMGGLPPSTAMASSPAVSPKAALQGAAASGSSADFYEAALVYGMEVGSLAGLGEPKSSHASKTSAAAASPTAFMQTAAELNTAVNAAGGAAFYGTNIVYGMEVARIVGLGDGWASPMTTTPAVSSISQRIVHASKGAPSTAPTAPPISASPTATISPTTGAPSTSPAAPPTIVARDMGPPPFNNPPTFPGASFFYGLPSDAIASGLVDFGAPITYLSSTPSPSSFPDSASAFYGLDAHGAFYGAALVYGVEVLADRSVDSGATITDSMVTPSPTTTSPTSAGNDARSYQAAEASGSFYGFYGLNAIYGLNASPLFSHHSVASPTMPSPHSPRPPDLPLPAPSQPPPLYPLPPEPPIPLPVSPPSAPLSPYTVEVGVVSSAIRFSELDVEQFDDAAFNTSFRSNFSIQMAAAGQVHIDDVLISAIITGSTHVVSAVYFHPIDGGEGDHIALAEAFAHTVNDTPAIVFDSVEFQSFGNISSDNVSVAIITINATSAPSPPASAPPPPVAASPSTPPGPADTSSRNSSFLNDTTFALILGFLCTVILTVVVFVLYTRSNLWRLIKPWTFRRRDSPSEFMMITLTDDRDDQFDDALYEVTMNPLSSHENTVQSSSTVTKGNRSISTSNMLADLLVTNPVFEENDVDIKMSLDDCRNDQPGNPVSKCSLPRAVPKQNQEYVLVQNPLMASSNKAEGDEVNATDSMRDSGTAEVTTKDEGTTEDPRKDQHNMEGAVKDQDVQDFINDEESW</sequence>
<evidence type="ECO:0000256" key="2">
    <source>
        <dbReference type="SAM" id="Phobius"/>
    </source>
</evidence>
<name>A0AAE0G1Y6_9CHLO</name>
<feature type="region of interest" description="Disordered" evidence="1">
    <location>
        <begin position="548"/>
        <end position="569"/>
    </location>
</feature>
<feature type="signal peptide" evidence="3">
    <location>
        <begin position="1"/>
        <end position="31"/>
    </location>
</feature>
<proteinExistence type="predicted"/>
<feature type="transmembrane region" description="Helical" evidence="2">
    <location>
        <begin position="817"/>
        <end position="837"/>
    </location>
</feature>
<dbReference type="Proteomes" id="UP001190700">
    <property type="component" value="Unassembled WGS sequence"/>
</dbReference>
<dbReference type="InterPro" id="IPR051425">
    <property type="entry name" value="Formin_Homology"/>
</dbReference>
<accession>A0AAE0G1Y6</accession>
<feature type="chain" id="PRO_5042031376" description="Peptidase A1 domain-containing protein" evidence="3">
    <location>
        <begin position="32"/>
        <end position="1030"/>
    </location>
</feature>
<feature type="compositionally biased region" description="Basic and acidic residues" evidence="1">
    <location>
        <begin position="994"/>
        <end position="1019"/>
    </location>
</feature>
<evidence type="ECO:0000256" key="3">
    <source>
        <dbReference type="SAM" id="SignalP"/>
    </source>
</evidence>
<keyword evidence="5" id="KW-1185">Reference proteome</keyword>
<feature type="region of interest" description="Disordered" evidence="1">
    <location>
        <begin position="228"/>
        <end position="247"/>
    </location>
</feature>
<dbReference type="EMBL" id="LGRX02010601">
    <property type="protein sequence ID" value="KAK3270024.1"/>
    <property type="molecule type" value="Genomic_DNA"/>
</dbReference>
<keyword evidence="3" id="KW-0732">Signal</keyword>
<feature type="compositionally biased region" description="Low complexity" evidence="1">
    <location>
        <begin position="421"/>
        <end position="451"/>
    </location>
</feature>